<keyword evidence="1" id="KW-0343">GTPase activation</keyword>
<dbReference type="Proteomes" id="UP001626550">
    <property type="component" value="Unassembled WGS sequence"/>
</dbReference>
<dbReference type="GO" id="GO:0005096">
    <property type="term" value="F:GTPase activator activity"/>
    <property type="evidence" value="ECO:0007669"/>
    <property type="project" value="UniProtKB-KW"/>
</dbReference>
<dbReference type="Gene3D" id="3.40.50.11210">
    <property type="entry name" value="Rap/Ran-GAP"/>
    <property type="match status" value="1"/>
</dbReference>
<protein>
    <recommendedName>
        <fullName evidence="2">Rap-GAP domain-containing protein</fullName>
    </recommendedName>
</protein>
<proteinExistence type="predicted"/>
<dbReference type="PROSITE" id="PS50085">
    <property type="entry name" value="RAPGAP"/>
    <property type="match status" value="1"/>
</dbReference>
<evidence type="ECO:0000256" key="1">
    <source>
        <dbReference type="ARBA" id="ARBA00022468"/>
    </source>
</evidence>
<comment type="caution">
    <text evidence="3">The sequence shown here is derived from an EMBL/GenBank/DDBJ whole genome shotgun (WGS) entry which is preliminary data.</text>
</comment>
<dbReference type="PANTHER" id="PTHR21344:SF1">
    <property type="entry name" value="RAL GTPASE-ACTIVATING PROTEIN SUBUNIT BETA"/>
    <property type="match status" value="1"/>
</dbReference>
<dbReference type="PANTHER" id="PTHR21344">
    <property type="entry name" value="RAL GTPASE-ACTIVATING PROTEIN SUBUNIT BETA"/>
    <property type="match status" value="1"/>
</dbReference>
<organism evidence="3 4">
    <name type="scientific">Cichlidogyrus casuarinus</name>
    <dbReference type="NCBI Taxonomy" id="1844966"/>
    <lineage>
        <taxon>Eukaryota</taxon>
        <taxon>Metazoa</taxon>
        <taxon>Spiralia</taxon>
        <taxon>Lophotrochozoa</taxon>
        <taxon>Platyhelminthes</taxon>
        <taxon>Monogenea</taxon>
        <taxon>Monopisthocotylea</taxon>
        <taxon>Dactylogyridea</taxon>
        <taxon>Ancyrocephalidae</taxon>
        <taxon>Cichlidogyrus</taxon>
    </lineage>
</organism>
<accession>A0ABD2PM35</accession>
<sequence length="305" mass="34668">MSNFLNKLIADNLAQVEPSSDQLATFMKELLALDKIVAKATHTIYTYFVRKAQKSMEAICGNMNDFHSLPSIFKKLIFAFGALKDVNCHTGWTGNTDTSYREMSAQQSDSQEFYSVPDGIERIVYWSDTLNELALICPKEALNLRKKTWDKHLEGGEMALVWLQSWDDYKPNLGHEYFDCPLIVYVHPLANGLLRVAISRCTGRQFEAGPLVSGLVLSSHTLAQMLRQTAINSARRRRVQSDLYQSVQSRRLAKLKNIVQPSMQEAQPKQQQQQQTVLCNYFSSKLVQNCTCFFENARPTPSLIT</sequence>
<dbReference type="InterPro" id="IPR000331">
    <property type="entry name" value="Rap/Ran_GAP_dom"/>
</dbReference>
<feature type="domain" description="Rap-GAP" evidence="2">
    <location>
        <begin position="30"/>
        <end position="258"/>
    </location>
</feature>
<evidence type="ECO:0000259" key="2">
    <source>
        <dbReference type="PROSITE" id="PS50085"/>
    </source>
</evidence>
<reference evidence="3 4" key="1">
    <citation type="submission" date="2024-11" db="EMBL/GenBank/DDBJ databases">
        <title>Adaptive evolution of stress response genes in parasites aligns with host niche diversity.</title>
        <authorList>
            <person name="Hahn C."/>
            <person name="Resl P."/>
        </authorList>
    </citation>
    <scope>NUCLEOTIDE SEQUENCE [LARGE SCALE GENOMIC DNA]</scope>
    <source>
        <strain evidence="3">EGGRZ-B1_66</strain>
        <tissue evidence="3">Body</tissue>
    </source>
</reference>
<name>A0ABD2PM35_9PLAT</name>
<gene>
    <name evidence="3" type="ORF">Ciccas_013081</name>
</gene>
<evidence type="ECO:0000313" key="3">
    <source>
        <dbReference type="EMBL" id="KAL3308389.1"/>
    </source>
</evidence>
<keyword evidence="4" id="KW-1185">Reference proteome</keyword>
<evidence type="ECO:0000313" key="4">
    <source>
        <dbReference type="Proteomes" id="UP001626550"/>
    </source>
</evidence>
<dbReference type="InterPro" id="IPR035974">
    <property type="entry name" value="Rap/Ran-GAP_sf"/>
</dbReference>
<dbReference type="InterPro" id="IPR039930">
    <property type="entry name" value="RALGAPB"/>
</dbReference>
<dbReference type="AlphaFoldDB" id="A0ABD2PM35"/>
<dbReference type="SUPFAM" id="SSF111347">
    <property type="entry name" value="Rap/Ran-GAP"/>
    <property type="match status" value="1"/>
</dbReference>
<dbReference type="EMBL" id="JBJKFK010005316">
    <property type="protein sequence ID" value="KAL3308389.1"/>
    <property type="molecule type" value="Genomic_DNA"/>
</dbReference>